<dbReference type="PANTHER" id="PTHR35446:SF3">
    <property type="entry name" value="CMD DOMAIN-CONTAINING PROTEIN"/>
    <property type="match status" value="1"/>
</dbReference>
<gene>
    <name evidence="2" type="ORF">LR394_14200</name>
</gene>
<organism evidence="2 3">
    <name type="scientific">Kineosporia babensis</name>
    <dbReference type="NCBI Taxonomy" id="499548"/>
    <lineage>
        <taxon>Bacteria</taxon>
        <taxon>Bacillati</taxon>
        <taxon>Actinomycetota</taxon>
        <taxon>Actinomycetes</taxon>
        <taxon>Kineosporiales</taxon>
        <taxon>Kineosporiaceae</taxon>
        <taxon>Kineosporia</taxon>
    </lineage>
</organism>
<comment type="caution">
    <text evidence="2">The sequence shown here is derived from an EMBL/GenBank/DDBJ whole genome shotgun (WGS) entry which is preliminary data.</text>
</comment>
<dbReference type="InterPro" id="IPR003779">
    <property type="entry name" value="CMD-like"/>
</dbReference>
<name>A0A9X1NE08_9ACTN</name>
<dbReference type="NCBIfam" id="TIGR00778">
    <property type="entry name" value="ahpD_dom"/>
    <property type="match status" value="1"/>
</dbReference>
<feature type="domain" description="Carboxymuconolactone decarboxylase-like" evidence="1">
    <location>
        <begin position="50"/>
        <end position="101"/>
    </location>
</feature>
<evidence type="ECO:0000313" key="2">
    <source>
        <dbReference type="EMBL" id="MCD5312060.1"/>
    </source>
</evidence>
<reference evidence="2" key="1">
    <citation type="submission" date="2021-11" db="EMBL/GenBank/DDBJ databases">
        <title>Streptomyces corallinus and Kineosporia corallina sp. nov., two new coral-derived marine actinobacteria.</title>
        <authorList>
            <person name="Buangrab K."/>
            <person name="Sutthacheep M."/>
            <person name="Yeemin T."/>
            <person name="Harunari E."/>
            <person name="Igarashi Y."/>
            <person name="Sripreechasak P."/>
            <person name="Kanchanasin P."/>
            <person name="Tanasupawat S."/>
            <person name="Phongsopitanun W."/>
        </authorList>
    </citation>
    <scope>NUCLEOTIDE SEQUENCE</scope>
    <source>
        <strain evidence="2">JCM 31032</strain>
    </source>
</reference>
<proteinExistence type="predicted"/>
<keyword evidence="2" id="KW-0575">Peroxidase</keyword>
<dbReference type="InterPro" id="IPR010195">
    <property type="entry name" value="Uncharacterised_peroxidase-rel"/>
</dbReference>
<evidence type="ECO:0000313" key="3">
    <source>
        <dbReference type="Proteomes" id="UP001138997"/>
    </source>
</evidence>
<dbReference type="Pfam" id="PF02627">
    <property type="entry name" value="CMD"/>
    <property type="match status" value="1"/>
</dbReference>
<keyword evidence="3" id="KW-1185">Reference proteome</keyword>
<dbReference type="GO" id="GO:0051920">
    <property type="term" value="F:peroxiredoxin activity"/>
    <property type="evidence" value="ECO:0007669"/>
    <property type="project" value="InterPro"/>
</dbReference>
<evidence type="ECO:0000259" key="1">
    <source>
        <dbReference type="Pfam" id="PF02627"/>
    </source>
</evidence>
<protein>
    <submittedName>
        <fullName evidence="2">Peroxidase-related enzyme</fullName>
    </submittedName>
</protein>
<dbReference type="EMBL" id="JAJOMB010000006">
    <property type="protein sequence ID" value="MCD5312060.1"/>
    <property type="molecule type" value="Genomic_DNA"/>
</dbReference>
<sequence length="181" mass="19030">MANVPLVERTSATGSVQEQLEQINAAFGAVPAMFKAVANSPAALQSMWSAFGAFSTGSLGPALSEQIAVAVANRNSCEYCLAAHTALGKKAGLSRETLIAAQDGQSEEPRTAALLAFALKLVNDRGQVSAADVEALREHGWTDEQIVETIAQVALNLFTNYINIALDVPIDFPSVALRKAS</sequence>
<accession>A0A9X1NE08</accession>
<dbReference type="PANTHER" id="PTHR35446">
    <property type="entry name" value="SI:CH211-175M2.5"/>
    <property type="match status" value="1"/>
</dbReference>
<dbReference type="NCBIfam" id="TIGR01926">
    <property type="entry name" value="peroxid_rel"/>
    <property type="match status" value="1"/>
</dbReference>
<dbReference type="AlphaFoldDB" id="A0A9X1NE08"/>
<dbReference type="Proteomes" id="UP001138997">
    <property type="component" value="Unassembled WGS sequence"/>
</dbReference>
<dbReference type="InterPro" id="IPR004675">
    <property type="entry name" value="AhpD_core"/>
</dbReference>
<keyword evidence="2" id="KW-0560">Oxidoreductase</keyword>
<dbReference type="Gene3D" id="1.20.1290.10">
    <property type="entry name" value="AhpD-like"/>
    <property type="match status" value="1"/>
</dbReference>
<dbReference type="SUPFAM" id="SSF69118">
    <property type="entry name" value="AhpD-like"/>
    <property type="match status" value="1"/>
</dbReference>
<dbReference type="InterPro" id="IPR029032">
    <property type="entry name" value="AhpD-like"/>
</dbReference>
<dbReference type="RefSeq" id="WP_231441894.1">
    <property type="nucleotide sequence ID" value="NZ_JAJOMB010000006.1"/>
</dbReference>